<proteinExistence type="predicted"/>
<feature type="compositionally biased region" description="Basic and acidic residues" evidence="1">
    <location>
        <begin position="65"/>
        <end position="77"/>
    </location>
</feature>
<evidence type="ECO:0000313" key="2">
    <source>
        <dbReference type="EMBL" id="KAH1173153.1"/>
    </source>
</evidence>
<evidence type="ECO:0000313" key="3">
    <source>
        <dbReference type="Proteomes" id="UP000827986"/>
    </source>
</evidence>
<comment type="caution">
    <text evidence="2">The sequence shown here is derived from an EMBL/GenBank/DDBJ whole genome shotgun (WGS) entry which is preliminary data.</text>
</comment>
<gene>
    <name evidence="2" type="ORF">KIL84_016992</name>
</gene>
<feature type="compositionally biased region" description="Basic and acidic residues" evidence="1">
    <location>
        <begin position="280"/>
        <end position="293"/>
    </location>
</feature>
<feature type="region of interest" description="Disordered" evidence="1">
    <location>
        <begin position="1"/>
        <end position="81"/>
    </location>
</feature>
<accession>A0A9D3X597</accession>
<reference evidence="2" key="1">
    <citation type="submission" date="2021-09" db="EMBL/GenBank/DDBJ databases">
        <title>The genome of Mauremys mutica provides insights into the evolution of semi-aquatic lifestyle.</title>
        <authorList>
            <person name="Gong S."/>
            <person name="Gao Y."/>
        </authorList>
    </citation>
    <scope>NUCLEOTIDE SEQUENCE</scope>
    <source>
        <strain evidence="2">MM-2020</strain>
        <tissue evidence="2">Muscle</tissue>
    </source>
</reference>
<feature type="non-terminal residue" evidence="2">
    <location>
        <position position="1"/>
    </location>
</feature>
<dbReference type="AlphaFoldDB" id="A0A9D3X597"/>
<name>A0A9D3X597_9SAUR</name>
<sequence>CNTSPQDDAVPHHNITLRPVTKTTKTGKESISDIVVSDDSATSAPTPLQPSNHEAASSSGTESTLKPKDSEVPDCEKSSVLSAEQSGKKSITFSYLVLKKPAQAPSGLALEWSRVMVSSAPSTIFTSVYARDMVPTTLMELQEFHFSRDLSASKAPNSPLLGSDILLVLRTYRSLDICPVPVVSPMVSSSVAPLQSDLKEDDSDEDLASVSQMSVQGSLLHSYRGSFPEVSEKIGITHKRQPQPPFHWYEHPWRPPPMPYVLPPCHIGTLGQPVTSNSLEPREPPVTERDNHHHPPPLQDWNLR</sequence>
<protein>
    <submittedName>
        <fullName evidence="2">Uncharacterized protein</fullName>
    </submittedName>
</protein>
<feature type="compositionally biased region" description="Polar residues" evidence="1">
    <location>
        <begin position="41"/>
        <end position="64"/>
    </location>
</feature>
<feature type="region of interest" description="Disordered" evidence="1">
    <location>
        <begin position="271"/>
        <end position="304"/>
    </location>
</feature>
<keyword evidence="3" id="KW-1185">Reference proteome</keyword>
<evidence type="ECO:0000256" key="1">
    <source>
        <dbReference type="SAM" id="MobiDB-lite"/>
    </source>
</evidence>
<dbReference type="Proteomes" id="UP000827986">
    <property type="component" value="Unassembled WGS sequence"/>
</dbReference>
<dbReference type="EMBL" id="JAHDVG010000482">
    <property type="protein sequence ID" value="KAH1173153.1"/>
    <property type="molecule type" value="Genomic_DNA"/>
</dbReference>
<organism evidence="2 3">
    <name type="scientific">Mauremys mutica</name>
    <name type="common">yellowpond turtle</name>
    <dbReference type="NCBI Taxonomy" id="74926"/>
    <lineage>
        <taxon>Eukaryota</taxon>
        <taxon>Metazoa</taxon>
        <taxon>Chordata</taxon>
        <taxon>Craniata</taxon>
        <taxon>Vertebrata</taxon>
        <taxon>Euteleostomi</taxon>
        <taxon>Archelosauria</taxon>
        <taxon>Testudinata</taxon>
        <taxon>Testudines</taxon>
        <taxon>Cryptodira</taxon>
        <taxon>Durocryptodira</taxon>
        <taxon>Testudinoidea</taxon>
        <taxon>Geoemydidae</taxon>
        <taxon>Geoemydinae</taxon>
        <taxon>Mauremys</taxon>
    </lineage>
</organism>